<evidence type="ECO:0000256" key="8">
    <source>
        <dbReference type="ARBA" id="ARBA00023163"/>
    </source>
</evidence>
<keyword evidence="3" id="KW-0808">Transferase</keyword>
<keyword evidence="5" id="KW-0805">Transcription regulation</keyword>
<keyword evidence="8" id="KW-0804">Transcription</keyword>
<dbReference type="PRINTS" id="PR00045">
    <property type="entry name" value="SIGMA54FCT"/>
</dbReference>
<dbReference type="EMBL" id="JASBRG010000001">
    <property type="protein sequence ID" value="MDI3318597.1"/>
    <property type="molecule type" value="Genomic_DNA"/>
</dbReference>
<dbReference type="InterPro" id="IPR000394">
    <property type="entry name" value="RNA_pol_sigma_54"/>
</dbReference>
<evidence type="ECO:0000256" key="5">
    <source>
        <dbReference type="ARBA" id="ARBA00023015"/>
    </source>
</evidence>
<comment type="caution">
    <text evidence="12">The sequence shown here is derived from an EMBL/GenBank/DDBJ whole genome shotgun (WGS) entry which is preliminary data.</text>
</comment>
<dbReference type="NCBIfam" id="TIGR02395">
    <property type="entry name" value="rpoN_sigma"/>
    <property type="match status" value="1"/>
</dbReference>
<feature type="region of interest" description="Disordered" evidence="9">
    <location>
        <begin position="36"/>
        <end position="84"/>
    </location>
</feature>
<evidence type="ECO:0000256" key="6">
    <source>
        <dbReference type="ARBA" id="ARBA00023082"/>
    </source>
</evidence>
<proteinExistence type="inferred from homology"/>
<feature type="compositionally biased region" description="Acidic residues" evidence="9">
    <location>
        <begin position="40"/>
        <end position="83"/>
    </location>
</feature>
<sequence length="495" mass="57113">MALSQSLQQKLLQKLSPQQIQLMKLLQVPTANLEQRIKEELEENPALEEGDDKFEETFTEESQDEFSSDSDDDNYEEPEESYDNIDISEYVQDGDDEVADYKLRDDNYPDADDNKVVPHRVETSFHDMLTAQLGLLKLDDRTARIAEQIVGSIDDDGYLRRETTSIMDDLAFRQNIEASEAEIEELIRKIQQFDPPGVAARDLQECLLLQLHRKTRGGKPVQKAIDVLTNYFDEFTKKHYDKIQKGLGIDDEGLKEVIQQIIKLNPKPGGNVGEVNKAESYVVPDFFILNNNGKLELTLNSKNAPDLRISEGYRDMLKDYERGSKKDKRQKEAVLFIKQKIDAAKWFIDAIKQRQQTLMMTMQTIMDYQYEFFLTGDETTLRPMILKDIAERTGLDISTISRVANSKFVQTEFGTYRLKFFFSESLSTESGEEVSTREVKKILSDMVFGEAKKKPLSDEKLTEMLQEKGYNIARRTVAKYREQLNIPVARLRKEL</sequence>
<keyword evidence="13" id="KW-1185">Reference proteome</keyword>
<keyword evidence="2" id="KW-0240">DNA-directed RNA polymerase</keyword>
<evidence type="ECO:0000256" key="1">
    <source>
        <dbReference type="ARBA" id="ARBA00008798"/>
    </source>
</evidence>
<dbReference type="Gene3D" id="1.10.10.60">
    <property type="entry name" value="Homeodomain-like"/>
    <property type="match status" value="1"/>
</dbReference>
<dbReference type="PANTHER" id="PTHR32248">
    <property type="entry name" value="RNA POLYMERASE SIGMA-54 FACTOR"/>
    <property type="match status" value="1"/>
</dbReference>
<evidence type="ECO:0000256" key="4">
    <source>
        <dbReference type="ARBA" id="ARBA00022695"/>
    </source>
</evidence>
<keyword evidence="6" id="KW-0731">Sigma factor</keyword>
<keyword evidence="7" id="KW-0238">DNA-binding</keyword>
<evidence type="ECO:0000259" key="11">
    <source>
        <dbReference type="Pfam" id="PF04963"/>
    </source>
</evidence>
<feature type="domain" description="RNA polymerase sigma factor 54 core-binding" evidence="11">
    <location>
        <begin position="122"/>
        <end position="313"/>
    </location>
</feature>
<evidence type="ECO:0000259" key="10">
    <source>
        <dbReference type="Pfam" id="PF04552"/>
    </source>
</evidence>
<dbReference type="Proteomes" id="UP001226434">
    <property type="component" value="Unassembled WGS sequence"/>
</dbReference>
<keyword evidence="4" id="KW-0548">Nucleotidyltransferase</keyword>
<dbReference type="Gene3D" id="1.10.10.1330">
    <property type="entry name" value="RNA polymerase sigma-54 factor, core-binding domain"/>
    <property type="match status" value="1"/>
</dbReference>
<protein>
    <submittedName>
        <fullName evidence="12">RNA polymerase factor sigma-54</fullName>
    </submittedName>
</protein>
<dbReference type="InterPro" id="IPR007046">
    <property type="entry name" value="RNA_pol_sigma_54_core-bd"/>
</dbReference>
<comment type="similarity">
    <text evidence="1">Belongs to the sigma-54 factor family.</text>
</comment>
<feature type="domain" description="RNA polymerase sigma factor 54 DNA-binding" evidence="10">
    <location>
        <begin position="336"/>
        <end position="493"/>
    </location>
</feature>
<organism evidence="12 13">
    <name type="scientific">Pinibacter soli</name>
    <dbReference type="NCBI Taxonomy" id="3044211"/>
    <lineage>
        <taxon>Bacteria</taxon>
        <taxon>Pseudomonadati</taxon>
        <taxon>Bacteroidota</taxon>
        <taxon>Chitinophagia</taxon>
        <taxon>Chitinophagales</taxon>
        <taxon>Chitinophagaceae</taxon>
        <taxon>Pinibacter</taxon>
    </lineage>
</organism>
<dbReference type="PIRSF" id="PIRSF000774">
    <property type="entry name" value="RpoN"/>
    <property type="match status" value="1"/>
</dbReference>
<dbReference type="Pfam" id="PF00309">
    <property type="entry name" value="Sigma54_AID"/>
    <property type="match status" value="1"/>
</dbReference>
<name>A0ABT6R7Q1_9BACT</name>
<accession>A0ABT6R7Q1</accession>
<evidence type="ECO:0000313" key="13">
    <source>
        <dbReference type="Proteomes" id="UP001226434"/>
    </source>
</evidence>
<dbReference type="Pfam" id="PF04963">
    <property type="entry name" value="Sigma54_CBD"/>
    <property type="match status" value="1"/>
</dbReference>
<evidence type="ECO:0000256" key="3">
    <source>
        <dbReference type="ARBA" id="ARBA00022679"/>
    </source>
</evidence>
<evidence type="ECO:0000256" key="9">
    <source>
        <dbReference type="SAM" id="MobiDB-lite"/>
    </source>
</evidence>
<dbReference type="InterPro" id="IPR038709">
    <property type="entry name" value="RpoN_core-bd_sf"/>
</dbReference>
<evidence type="ECO:0000256" key="2">
    <source>
        <dbReference type="ARBA" id="ARBA00022478"/>
    </source>
</evidence>
<dbReference type="InterPro" id="IPR007634">
    <property type="entry name" value="RNA_pol_sigma_54_DNA-bd"/>
</dbReference>
<evidence type="ECO:0000313" key="12">
    <source>
        <dbReference type="EMBL" id="MDI3318597.1"/>
    </source>
</evidence>
<dbReference type="Pfam" id="PF04552">
    <property type="entry name" value="Sigma54_DBD"/>
    <property type="match status" value="1"/>
</dbReference>
<evidence type="ECO:0000256" key="7">
    <source>
        <dbReference type="ARBA" id="ARBA00023125"/>
    </source>
</evidence>
<dbReference type="PROSITE" id="PS50044">
    <property type="entry name" value="SIGMA54_3"/>
    <property type="match status" value="1"/>
</dbReference>
<gene>
    <name evidence="12" type="primary">rpoN</name>
    <name evidence="12" type="ORF">QJ048_02375</name>
</gene>
<dbReference type="PANTHER" id="PTHR32248:SF4">
    <property type="entry name" value="RNA POLYMERASE SIGMA-54 FACTOR"/>
    <property type="match status" value="1"/>
</dbReference>
<reference evidence="12 13" key="1">
    <citation type="submission" date="2023-05" db="EMBL/GenBank/DDBJ databases">
        <title>Genome sequence of Pinibacter sp. MAH-24.</title>
        <authorList>
            <person name="Huq M.A."/>
        </authorList>
    </citation>
    <scope>NUCLEOTIDE SEQUENCE [LARGE SCALE GENOMIC DNA]</scope>
    <source>
        <strain evidence="12 13">MAH-24</strain>
    </source>
</reference>
<dbReference type="PROSITE" id="PS00718">
    <property type="entry name" value="SIGMA54_2"/>
    <property type="match status" value="1"/>
</dbReference>